<organism evidence="9 10">
    <name type="scientific">Acidicapsa dinghuensis</name>
    <dbReference type="NCBI Taxonomy" id="2218256"/>
    <lineage>
        <taxon>Bacteria</taxon>
        <taxon>Pseudomonadati</taxon>
        <taxon>Acidobacteriota</taxon>
        <taxon>Terriglobia</taxon>
        <taxon>Terriglobales</taxon>
        <taxon>Acidobacteriaceae</taxon>
        <taxon>Acidicapsa</taxon>
    </lineage>
</organism>
<gene>
    <name evidence="9" type="ORF">ACFPT7_09580</name>
</gene>
<name>A0ABW1EEX0_9BACT</name>
<dbReference type="InterPro" id="IPR036291">
    <property type="entry name" value="NAD(P)-bd_dom_sf"/>
</dbReference>
<evidence type="ECO:0000256" key="6">
    <source>
        <dbReference type="ARBA" id="ARBA00023098"/>
    </source>
</evidence>
<evidence type="ECO:0000256" key="8">
    <source>
        <dbReference type="PIRNR" id="PIRNR000094"/>
    </source>
</evidence>
<dbReference type="RefSeq" id="WP_263336878.1">
    <property type="nucleotide sequence ID" value="NZ_JAGSYH010000003.1"/>
</dbReference>
<comment type="caution">
    <text evidence="9">The sequence shown here is derived from an EMBL/GenBank/DDBJ whole genome shotgun (WGS) entry which is preliminary data.</text>
</comment>
<evidence type="ECO:0000256" key="4">
    <source>
        <dbReference type="ARBA" id="ARBA00022832"/>
    </source>
</evidence>
<evidence type="ECO:0000256" key="3">
    <source>
        <dbReference type="ARBA" id="ARBA00022516"/>
    </source>
</evidence>
<accession>A0ABW1EEX0</accession>
<evidence type="ECO:0000256" key="7">
    <source>
        <dbReference type="ARBA" id="ARBA00023160"/>
    </source>
</evidence>
<dbReference type="CDD" id="cd05372">
    <property type="entry name" value="ENR_SDR"/>
    <property type="match status" value="1"/>
</dbReference>
<dbReference type="PRINTS" id="PR00081">
    <property type="entry name" value="GDHRDH"/>
</dbReference>
<dbReference type="PIRSF" id="PIRSF000094">
    <property type="entry name" value="Enoyl-ACP_rdct"/>
    <property type="match status" value="1"/>
</dbReference>
<evidence type="ECO:0000313" key="9">
    <source>
        <dbReference type="EMBL" id="MFC5862539.1"/>
    </source>
</evidence>
<evidence type="ECO:0000313" key="10">
    <source>
        <dbReference type="Proteomes" id="UP001596091"/>
    </source>
</evidence>
<dbReference type="InterPro" id="IPR014358">
    <property type="entry name" value="Enoyl-ACP_Rdtase_NADH"/>
</dbReference>
<proteinExistence type="inferred from homology"/>
<reference evidence="10" key="1">
    <citation type="journal article" date="2019" name="Int. J. Syst. Evol. Microbiol.">
        <title>The Global Catalogue of Microorganisms (GCM) 10K type strain sequencing project: providing services to taxonomists for standard genome sequencing and annotation.</title>
        <authorList>
            <consortium name="The Broad Institute Genomics Platform"/>
            <consortium name="The Broad Institute Genome Sequencing Center for Infectious Disease"/>
            <person name="Wu L."/>
            <person name="Ma J."/>
        </authorList>
    </citation>
    <scope>NUCLEOTIDE SEQUENCE [LARGE SCALE GENOMIC DNA]</scope>
    <source>
        <strain evidence="10">JCM 4087</strain>
    </source>
</reference>
<keyword evidence="6" id="KW-0443">Lipid metabolism</keyword>
<dbReference type="EC" id="1.3.1.9" evidence="8"/>
<evidence type="ECO:0000256" key="1">
    <source>
        <dbReference type="ARBA" id="ARBA00005194"/>
    </source>
</evidence>
<dbReference type="InterPro" id="IPR002347">
    <property type="entry name" value="SDR_fam"/>
</dbReference>
<dbReference type="Gene3D" id="3.40.50.720">
    <property type="entry name" value="NAD(P)-binding Rossmann-like Domain"/>
    <property type="match status" value="1"/>
</dbReference>
<dbReference type="EMBL" id="JBHSPH010000002">
    <property type="protein sequence ID" value="MFC5862539.1"/>
    <property type="molecule type" value="Genomic_DNA"/>
</dbReference>
<keyword evidence="4" id="KW-0276">Fatty acid metabolism</keyword>
<comment type="pathway">
    <text evidence="1">Lipid metabolism; fatty acid biosynthesis.</text>
</comment>
<dbReference type="PANTHER" id="PTHR43159">
    <property type="entry name" value="ENOYL-[ACYL-CARRIER-PROTEIN] REDUCTASE"/>
    <property type="match status" value="1"/>
</dbReference>
<dbReference type="PANTHER" id="PTHR43159:SF2">
    <property type="entry name" value="ENOYL-[ACYL-CARRIER-PROTEIN] REDUCTASE [NADH], CHLOROPLASTIC"/>
    <property type="match status" value="1"/>
</dbReference>
<dbReference type="SUPFAM" id="SSF51735">
    <property type="entry name" value="NAD(P)-binding Rossmann-fold domains"/>
    <property type="match status" value="1"/>
</dbReference>
<evidence type="ECO:0000256" key="2">
    <source>
        <dbReference type="ARBA" id="ARBA00009233"/>
    </source>
</evidence>
<comment type="catalytic activity">
    <reaction evidence="8">
        <text>a 2,3-saturated acyl-[ACP] + NAD(+) = a (2E)-enoyl-[ACP] + NADH + H(+)</text>
        <dbReference type="Rhea" id="RHEA:10240"/>
        <dbReference type="Rhea" id="RHEA-COMP:9925"/>
        <dbReference type="Rhea" id="RHEA-COMP:9926"/>
        <dbReference type="ChEBI" id="CHEBI:15378"/>
        <dbReference type="ChEBI" id="CHEBI:57540"/>
        <dbReference type="ChEBI" id="CHEBI:57945"/>
        <dbReference type="ChEBI" id="CHEBI:78784"/>
        <dbReference type="ChEBI" id="CHEBI:78785"/>
        <dbReference type="EC" id="1.3.1.9"/>
    </reaction>
</comment>
<keyword evidence="7 8" id="KW-0275">Fatty acid biosynthesis</keyword>
<protein>
    <recommendedName>
        <fullName evidence="8">Enoyl-[acyl-carrier-protein] reductase [NADH]</fullName>
        <ecNumber evidence="8">1.3.1.9</ecNumber>
    </recommendedName>
</protein>
<comment type="similarity">
    <text evidence="2 8">Belongs to the short-chain dehydrogenases/reductases (SDR) family. FabI subfamily.</text>
</comment>
<evidence type="ECO:0000256" key="5">
    <source>
        <dbReference type="ARBA" id="ARBA00023002"/>
    </source>
</evidence>
<dbReference type="Proteomes" id="UP001596091">
    <property type="component" value="Unassembled WGS sequence"/>
</dbReference>
<keyword evidence="10" id="KW-1185">Reference proteome</keyword>
<dbReference type="Gene3D" id="1.10.8.400">
    <property type="entry name" value="Enoyl acyl carrier protein reductase"/>
    <property type="match status" value="1"/>
</dbReference>
<keyword evidence="3 8" id="KW-0444">Lipid biosynthesis</keyword>
<dbReference type="Pfam" id="PF13561">
    <property type="entry name" value="adh_short_C2"/>
    <property type="match status" value="1"/>
</dbReference>
<keyword evidence="8" id="KW-0520">NAD</keyword>
<keyword evidence="5 8" id="KW-0560">Oxidoreductase</keyword>
<sequence length="255" mass="27096">MIDLEGKVAIVFGLANKRSIAWSIALKLQEAGAQLAICYQNERMKAEAQGLIDELAGAEGFQCDVSNDAEIDTLFGQIKERYGKVDVLVHAVAFAPPEDLRGDFVNTSREGFRVAHDVSVYSLIALSRAAAPLMTDGGSIITLTYYGAEKVVPNYNVMGVAKAALEATVRYLAASLGPRRIRVNAISAGPIKTLAARGVGALGEMLKVHAEKSPLRKNVEQIEVGGAAAFLASDLSGAITGETIYVDCGYNIMGF</sequence>